<dbReference type="InterPro" id="IPR004107">
    <property type="entry name" value="Integrase_SAM-like_N"/>
</dbReference>
<dbReference type="PANTHER" id="PTHR30349:SF81">
    <property type="entry name" value="TYROSINE RECOMBINASE XERC"/>
    <property type="match status" value="1"/>
</dbReference>
<accession>A0A9D1QPN2</accession>
<dbReference type="PROSITE" id="PS51898">
    <property type="entry name" value="TYR_RECOMBINASE"/>
    <property type="match status" value="1"/>
</dbReference>
<feature type="domain" description="Core-binding (CB)" evidence="13">
    <location>
        <begin position="9"/>
        <end position="95"/>
    </location>
</feature>
<keyword evidence="4 11" id="KW-0963">Cytoplasm</keyword>
<dbReference type="PANTHER" id="PTHR30349">
    <property type="entry name" value="PHAGE INTEGRASE-RELATED"/>
    <property type="match status" value="1"/>
</dbReference>
<keyword evidence="7 11" id="KW-0229">DNA integration</keyword>
<dbReference type="EMBL" id="DXGK01000020">
    <property type="protein sequence ID" value="HIW69922.1"/>
    <property type="molecule type" value="Genomic_DNA"/>
</dbReference>
<dbReference type="InterPro" id="IPR011010">
    <property type="entry name" value="DNA_brk_join_enz"/>
</dbReference>
<dbReference type="InterPro" id="IPR002104">
    <property type="entry name" value="Integrase_catalytic"/>
</dbReference>
<comment type="caution">
    <text evidence="14">The sequence shown here is derived from an EMBL/GenBank/DDBJ whole genome shotgun (WGS) entry which is preliminary data.</text>
</comment>
<feature type="active site" evidence="11">
    <location>
        <position position="254"/>
    </location>
</feature>
<reference evidence="14" key="1">
    <citation type="journal article" date="2021" name="PeerJ">
        <title>Extensive microbial diversity within the chicken gut microbiome revealed by metagenomics and culture.</title>
        <authorList>
            <person name="Gilroy R."/>
            <person name="Ravi A."/>
            <person name="Getino M."/>
            <person name="Pursley I."/>
            <person name="Horton D.L."/>
            <person name="Alikhan N.F."/>
            <person name="Baker D."/>
            <person name="Gharbi K."/>
            <person name="Hall N."/>
            <person name="Watson M."/>
            <person name="Adriaenssens E.M."/>
            <person name="Foster-Nyarko E."/>
            <person name="Jarju S."/>
            <person name="Secka A."/>
            <person name="Antonio M."/>
            <person name="Oren A."/>
            <person name="Chaudhuri R.R."/>
            <person name="La Ragione R."/>
            <person name="Hildebrand F."/>
            <person name="Pallen M.J."/>
        </authorList>
    </citation>
    <scope>NUCLEOTIDE SEQUENCE</scope>
    <source>
        <strain evidence="14">ChiHejej3B27-2180</strain>
    </source>
</reference>
<evidence type="ECO:0000313" key="14">
    <source>
        <dbReference type="EMBL" id="HIW69922.1"/>
    </source>
</evidence>
<dbReference type="InterPro" id="IPR013762">
    <property type="entry name" value="Integrase-like_cat_sf"/>
</dbReference>
<evidence type="ECO:0000259" key="13">
    <source>
        <dbReference type="PROSITE" id="PS51900"/>
    </source>
</evidence>
<gene>
    <name evidence="11 14" type="primary">xerD</name>
    <name evidence="14" type="ORF">H9876_00865</name>
</gene>
<dbReference type="PROSITE" id="PS51900">
    <property type="entry name" value="CB"/>
    <property type="match status" value="1"/>
</dbReference>
<evidence type="ECO:0000256" key="4">
    <source>
        <dbReference type="ARBA" id="ARBA00022490"/>
    </source>
</evidence>
<dbReference type="GO" id="GO:0007059">
    <property type="term" value="P:chromosome segregation"/>
    <property type="evidence" value="ECO:0007669"/>
    <property type="project" value="UniProtKB-UniRule"/>
</dbReference>
<evidence type="ECO:0000256" key="5">
    <source>
        <dbReference type="ARBA" id="ARBA00022618"/>
    </source>
</evidence>
<dbReference type="InterPro" id="IPR044068">
    <property type="entry name" value="CB"/>
</dbReference>
<feature type="active site" evidence="11">
    <location>
        <position position="180"/>
    </location>
</feature>
<keyword evidence="9 11" id="KW-0233">DNA recombination</keyword>
<evidence type="ECO:0000256" key="8">
    <source>
        <dbReference type="ARBA" id="ARBA00023125"/>
    </source>
</evidence>
<feature type="active site" evidence="11">
    <location>
        <position position="251"/>
    </location>
</feature>
<evidence type="ECO:0000256" key="7">
    <source>
        <dbReference type="ARBA" id="ARBA00022908"/>
    </source>
</evidence>
<name>A0A9D1QPN2_9LACO</name>
<dbReference type="Proteomes" id="UP000886878">
    <property type="component" value="Unassembled WGS sequence"/>
</dbReference>
<dbReference type="HAMAP" id="MF_01808">
    <property type="entry name" value="Recomb_XerC_XerD"/>
    <property type="match status" value="1"/>
</dbReference>
<comment type="similarity">
    <text evidence="2 11">Belongs to the 'phage' integrase family. XerD subfamily.</text>
</comment>
<dbReference type="InterPro" id="IPR010998">
    <property type="entry name" value="Integrase_recombinase_N"/>
</dbReference>
<dbReference type="GO" id="GO:0006313">
    <property type="term" value="P:DNA transposition"/>
    <property type="evidence" value="ECO:0007669"/>
    <property type="project" value="UniProtKB-UniRule"/>
</dbReference>
<dbReference type="Pfam" id="PF02899">
    <property type="entry name" value="Phage_int_SAM_1"/>
    <property type="match status" value="1"/>
</dbReference>
<dbReference type="InterPro" id="IPR011932">
    <property type="entry name" value="Recomb_XerD"/>
</dbReference>
<comment type="function">
    <text evidence="11">Site-specific tyrosine recombinase, which acts by catalyzing the cutting and rejoining of the recombining DNA molecules. The XerC-XerD complex is essential to convert dimers of the bacterial chromosome into monomers to permit their segregation at cell division. It also contributes to the segregational stability of plasmids.</text>
</comment>
<feature type="active site" evidence="11">
    <location>
        <position position="156"/>
    </location>
</feature>
<comment type="subcellular location">
    <subcellularLocation>
        <location evidence="1 11">Cytoplasm</location>
    </subcellularLocation>
</comment>
<evidence type="ECO:0000256" key="10">
    <source>
        <dbReference type="ARBA" id="ARBA00023306"/>
    </source>
</evidence>
<dbReference type="NCBIfam" id="TIGR02225">
    <property type="entry name" value="recomb_XerD"/>
    <property type="match status" value="1"/>
</dbReference>
<keyword evidence="5 11" id="KW-0132">Cell division</keyword>
<dbReference type="GO" id="GO:0003677">
    <property type="term" value="F:DNA binding"/>
    <property type="evidence" value="ECO:0007669"/>
    <property type="project" value="UniProtKB-UniRule"/>
</dbReference>
<dbReference type="GO" id="GO:0005737">
    <property type="term" value="C:cytoplasm"/>
    <property type="evidence" value="ECO:0007669"/>
    <property type="project" value="UniProtKB-SubCell"/>
</dbReference>
<keyword evidence="6 11" id="KW-0159">Chromosome partition</keyword>
<dbReference type="AlphaFoldDB" id="A0A9D1QPN2"/>
<proteinExistence type="inferred from homology"/>
<evidence type="ECO:0000256" key="9">
    <source>
        <dbReference type="ARBA" id="ARBA00023172"/>
    </source>
</evidence>
<dbReference type="SUPFAM" id="SSF56349">
    <property type="entry name" value="DNA breaking-rejoining enzymes"/>
    <property type="match status" value="1"/>
</dbReference>
<dbReference type="GO" id="GO:0051301">
    <property type="term" value="P:cell division"/>
    <property type="evidence" value="ECO:0007669"/>
    <property type="project" value="UniProtKB-KW"/>
</dbReference>
<dbReference type="InterPro" id="IPR050090">
    <property type="entry name" value="Tyrosine_recombinase_XerCD"/>
</dbReference>
<evidence type="ECO:0000259" key="12">
    <source>
        <dbReference type="PROSITE" id="PS51898"/>
    </source>
</evidence>
<dbReference type="InterPro" id="IPR023009">
    <property type="entry name" value="Tyrosine_recombinase_XerC/XerD"/>
</dbReference>
<dbReference type="NCBIfam" id="NF001399">
    <property type="entry name" value="PRK00283.1"/>
    <property type="match status" value="1"/>
</dbReference>
<protein>
    <recommendedName>
        <fullName evidence="3 11">Tyrosine recombinase XerD</fullName>
    </recommendedName>
</protein>
<dbReference type="Gene3D" id="1.10.443.10">
    <property type="entry name" value="Intergrase catalytic core"/>
    <property type="match status" value="1"/>
</dbReference>
<evidence type="ECO:0000256" key="1">
    <source>
        <dbReference type="ARBA" id="ARBA00004496"/>
    </source>
</evidence>
<dbReference type="Gene3D" id="1.10.150.130">
    <property type="match status" value="1"/>
</dbReference>
<organism evidence="14 15">
    <name type="scientific">Candidatus Limosilactobacillus merdipullorum</name>
    <dbReference type="NCBI Taxonomy" id="2838653"/>
    <lineage>
        <taxon>Bacteria</taxon>
        <taxon>Bacillati</taxon>
        <taxon>Bacillota</taxon>
        <taxon>Bacilli</taxon>
        <taxon>Lactobacillales</taxon>
        <taxon>Lactobacillaceae</taxon>
        <taxon>Limosilactobacillus</taxon>
    </lineage>
</organism>
<keyword evidence="10 11" id="KW-0131">Cell cycle</keyword>
<evidence type="ECO:0000256" key="2">
    <source>
        <dbReference type="ARBA" id="ARBA00010450"/>
    </source>
</evidence>
<feature type="active site" evidence="11">
    <location>
        <position position="277"/>
    </location>
</feature>
<dbReference type="Pfam" id="PF00589">
    <property type="entry name" value="Phage_integrase"/>
    <property type="match status" value="1"/>
</dbReference>
<evidence type="ECO:0000256" key="11">
    <source>
        <dbReference type="HAMAP-Rule" id="MF_01807"/>
    </source>
</evidence>
<dbReference type="GO" id="GO:0009037">
    <property type="term" value="F:tyrosine-based site-specific recombinase activity"/>
    <property type="evidence" value="ECO:0007669"/>
    <property type="project" value="UniProtKB-UniRule"/>
</dbReference>
<evidence type="ECO:0000256" key="3">
    <source>
        <dbReference type="ARBA" id="ARBA00015810"/>
    </source>
</evidence>
<dbReference type="HAMAP" id="MF_01807">
    <property type="entry name" value="Recomb_XerD"/>
    <property type="match status" value="1"/>
</dbReference>
<reference evidence="14" key="2">
    <citation type="submission" date="2021-04" db="EMBL/GenBank/DDBJ databases">
        <authorList>
            <person name="Gilroy R."/>
        </authorList>
    </citation>
    <scope>NUCLEOTIDE SEQUENCE</scope>
    <source>
        <strain evidence="14">ChiHejej3B27-2180</strain>
    </source>
</reference>
<feature type="domain" description="Tyr recombinase" evidence="12">
    <location>
        <begin position="116"/>
        <end position="299"/>
    </location>
</feature>
<dbReference type="CDD" id="cd00798">
    <property type="entry name" value="INT_XerDC_C"/>
    <property type="match status" value="1"/>
</dbReference>
<keyword evidence="8 11" id="KW-0238">DNA-binding</keyword>
<sequence length="305" mass="34666">MTEGLKLNKDYQDPLGDFVNYLVVERNLSTNTVAAYQSDLKLAATYWQQHGVGDWQHVDRFAVLQLLASMQNRGRSTETVSRMVSSLRQFFDYRQQQNNQLTNPMKLVQLPKGRRKLPTVLSEDEVSRLLAVPDTSKSLGIRDRAMWELMYATGVRVSELVNLTMAELHLAVGLIQPRGKGDKERIIPVGEVAIDWVQRYLADVRPKLLKGQHETAVFLNAHGRKLTRQGVWKKLKQDVVAAGITKDVTPHTLRHSFATHLLEHGADLRVVQELLGHADITTTQIYTHVSKSRLTAVYQKYHPRA</sequence>
<feature type="active site" description="O-(3'-phospho-DNA)-tyrosine intermediate" evidence="11">
    <location>
        <position position="286"/>
    </location>
</feature>
<evidence type="ECO:0000256" key="6">
    <source>
        <dbReference type="ARBA" id="ARBA00022829"/>
    </source>
</evidence>
<evidence type="ECO:0000313" key="15">
    <source>
        <dbReference type="Proteomes" id="UP000886878"/>
    </source>
</evidence>
<comment type="subunit">
    <text evidence="11">Forms a cyclic heterotetrameric complex composed of two molecules of XerC and two molecules of XerD.</text>
</comment>